<feature type="domain" description="Heterokaryon incompatibility" evidence="1">
    <location>
        <begin position="83"/>
        <end position="237"/>
    </location>
</feature>
<dbReference type="Pfam" id="PF06985">
    <property type="entry name" value="HET"/>
    <property type="match status" value="1"/>
</dbReference>
<keyword evidence="3" id="KW-1185">Reference proteome</keyword>
<dbReference type="InterPro" id="IPR010730">
    <property type="entry name" value="HET"/>
</dbReference>
<dbReference type="PANTHER" id="PTHR33112">
    <property type="entry name" value="DOMAIN PROTEIN, PUTATIVE-RELATED"/>
    <property type="match status" value="1"/>
</dbReference>
<sequence>MQVIITDMRGTGVRRATPNTGSHENMEMIKAWIKHCNDEHPHCKISVQETARLPTRLLQIEKSGKSFKVKLCLSSALSPSTSYATLSHAWGSGSPMKLINKNVLRCQQDIPMASLPQTFADAVQLTNTLGLSYLWIDSLCIIQDSTLDWEVESTTMCNVYSGSTINIVASASVDCDGGLFRQRNPLSVTPCTVDLSFLNEAGAREGGPYALSRGTYWESDRLLADEPLGRRAWAVQERILAPRSLYFAAEKVYFGCCEKITSDTHPSFLEENQLWGAFMNTWATNRPAFATSASELQLCSLKWQSVVQQYTHAQLSYESDKLVAIAGLAEYMQRTWLGPTITYMAGLWSLQLIDGLMWRGESLHATGESLLTRPKAYRAPTWSWASVEGKVKWQSDEEHMGFPDQFYGASIVEARTSPTSSPFGSVHGGYIQIRGHFCTWRDVAAVDPDWDVVNVDGREDREHILAESDGLMLFILRVEENVEGLVLEYTGDKKGQYKRVGVFEDFEGYVLPASRSFRPAEHLFMEVNGNNEYTIEII</sequence>
<dbReference type="EMBL" id="JAFEKC020000021">
    <property type="protein sequence ID" value="KAK0508141.1"/>
    <property type="molecule type" value="Genomic_DNA"/>
</dbReference>
<gene>
    <name evidence="2" type="ORF">JMJ35_009225</name>
</gene>
<dbReference type="Proteomes" id="UP001166286">
    <property type="component" value="Unassembled WGS sequence"/>
</dbReference>
<proteinExistence type="predicted"/>
<evidence type="ECO:0000259" key="1">
    <source>
        <dbReference type="Pfam" id="PF06985"/>
    </source>
</evidence>
<organism evidence="2 3">
    <name type="scientific">Cladonia borealis</name>
    <dbReference type="NCBI Taxonomy" id="184061"/>
    <lineage>
        <taxon>Eukaryota</taxon>
        <taxon>Fungi</taxon>
        <taxon>Dikarya</taxon>
        <taxon>Ascomycota</taxon>
        <taxon>Pezizomycotina</taxon>
        <taxon>Lecanoromycetes</taxon>
        <taxon>OSLEUM clade</taxon>
        <taxon>Lecanoromycetidae</taxon>
        <taxon>Lecanorales</taxon>
        <taxon>Lecanorineae</taxon>
        <taxon>Cladoniaceae</taxon>
        <taxon>Cladonia</taxon>
    </lineage>
</organism>
<evidence type="ECO:0000313" key="2">
    <source>
        <dbReference type="EMBL" id="KAK0508141.1"/>
    </source>
</evidence>
<protein>
    <recommendedName>
        <fullName evidence="1">Heterokaryon incompatibility domain-containing protein</fullName>
    </recommendedName>
</protein>
<name>A0AA39QTI3_9LECA</name>
<accession>A0AA39QTI3</accession>
<dbReference type="AlphaFoldDB" id="A0AA39QTI3"/>
<comment type="caution">
    <text evidence="2">The sequence shown here is derived from an EMBL/GenBank/DDBJ whole genome shotgun (WGS) entry which is preliminary data.</text>
</comment>
<reference evidence="2" key="1">
    <citation type="submission" date="2023-03" db="EMBL/GenBank/DDBJ databases">
        <title>Complete genome of Cladonia borealis.</title>
        <authorList>
            <person name="Park H."/>
        </authorList>
    </citation>
    <scope>NUCLEOTIDE SEQUENCE</scope>
    <source>
        <strain evidence="2">ANT050790</strain>
    </source>
</reference>
<dbReference type="PANTHER" id="PTHR33112:SF10">
    <property type="entry name" value="TOL"/>
    <property type="match status" value="1"/>
</dbReference>
<evidence type="ECO:0000313" key="3">
    <source>
        <dbReference type="Proteomes" id="UP001166286"/>
    </source>
</evidence>